<dbReference type="EMBL" id="SOAZ01000002">
    <property type="protein sequence ID" value="TDT63286.1"/>
    <property type="molecule type" value="Genomic_DNA"/>
</dbReference>
<dbReference type="InterPro" id="IPR043168">
    <property type="entry name" value="DegV_C"/>
</dbReference>
<dbReference type="Gene3D" id="3.30.1180.10">
    <property type="match status" value="1"/>
</dbReference>
<dbReference type="PANTHER" id="PTHR33434:SF2">
    <property type="entry name" value="FATTY ACID-BINDING PROTEIN TM_1468"/>
    <property type="match status" value="1"/>
</dbReference>
<accession>A0A4R7KWL2</accession>
<keyword evidence="3" id="KW-1185">Reference proteome</keyword>
<dbReference type="Gene3D" id="3.40.50.10170">
    <property type="match status" value="1"/>
</dbReference>
<keyword evidence="1" id="KW-0446">Lipid-binding</keyword>
<dbReference type="NCBIfam" id="TIGR00762">
    <property type="entry name" value="DegV"/>
    <property type="match status" value="1"/>
</dbReference>
<evidence type="ECO:0000256" key="1">
    <source>
        <dbReference type="ARBA" id="ARBA00023121"/>
    </source>
</evidence>
<dbReference type="PANTHER" id="PTHR33434">
    <property type="entry name" value="DEGV DOMAIN-CONTAINING PROTEIN DR_1986-RELATED"/>
    <property type="match status" value="1"/>
</dbReference>
<sequence>MSKIKFVTDSTAYIEKEFADKNHIEIVPLKVDFLGKIESEGFPGEFEEFFERLKESKDFPKTSQPAIGEFVKVFQEAVEDGYEVIGIFLSSKLSGTYSTACIAAEMVDPDRISVIDSETSVSNLKLLVERGMELADEGKSRKEIVEILNLEKKNMGINLTVDTLDYLRKGGRLSGAKAFIGSMLNMKPIIALIDGKLESIGRVRGKAKAVETMISNIPENVKHICICHIFSIDEAEGIKNRLEERFKGVPISIDVIGPVIGAHLGPKALGICFKW</sequence>
<gene>
    <name evidence="2" type="ORF">EDD71_10245</name>
</gene>
<dbReference type="RefSeq" id="WP_133626950.1">
    <property type="nucleotide sequence ID" value="NZ_SOAZ01000002.1"/>
</dbReference>
<dbReference type="InterPro" id="IPR050270">
    <property type="entry name" value="DegV_domain_contain"/>
</dbReference>
<dbReference type="PROSITE" id="PS51482">
    <property type="entry name" value="DEGV"/>
    <property type="match status" value="1"/>
</dbReference>
<name>A0A4R7KWL2_9CLOT</name>
<dbReference type="Pfam" id="PF02645">
    <property type="entry name" value="DegV"/>
    <property type="match status" value="1"/>
</dbReference>
<proteinExistence type="predicted"/>
<reference evidence="2 3" key="1">
    <citation type="submission" date="2019-03" db="EMBL/GenBank/DDBJ databases">
        <title>Genomic Encyclopedia of Type Strains, Phase IV (KMG-IV): sequencing the most valuable type-strain genomes for metagenomic binning, comparative biology and taxonomic classification.</title>
        <authorList>
            <person name="Goeker M."/>
        </authorList>
    </citation>
    <scope>NUCLEOTIDE SEQUENCE [LARGE SCALE GENOMIC DNA]</scope>
    <source>
        <strain evidence="2 3">DSM 24455</strain>
    </source>
</reference>
<dbReference type="SUPFAM" id="SSF82549">
    <property type="entry name" value="DAK1/DegV-like"/>
    <property type="match status" value="1"/>
</dbReference>
<evidence type="ECO:0000313" key="2">
    <source>
        <dbReference type="EMBL" id="TDT63286.1"/>
    </source>
</evidence>
<dbReference type="GO" id="GO:0008289">
    <property type="term" value="F:lipid binding"/>
    <property type="evidence" value="ECO:0007669"/>
    <property type="project" value="UniProtKB-KW"/>
</dbReference>
<dbReference type="OrthoDB" id="9780216at2"/>
<dbReference type="AlphaFoldDB" id="A0A4R7KWL2"/>
<evidence type="ECO:0000313" key="3">
    <source>
        <dbReference type="Proteomes" id="UP000295325"/>
    </source>
</evidence>
<comment type="caution">
    <text evidence="2">The sequence shown here is derived from an EMBL/GenBank/DDBJ whole genome shotgun (WGS) entry which is preliminary data.</text>
</comment>
<dbReference type="Proteomes" id="UP000295325">
    <property type="component" value="Unassembled WGS sequence"/>
</dbReference>
<protein>
    <submittedName>
        <fullName evidence="2">DegV family protein with EDD domain</fullName>
    </submittedName>
</protein>
<dbReference type="InterPro" id="IPR003797">
    <property type="entry name" value="DegV"/>
</dbReference>
<organism evidence="2 3">
    <name type="scientific">Fonticella tunisiensis</name>
    <dbReference type="NCBI Taxonomy" id="1096341"/>
    <lineage>
        <taxon>Bacteria</taxon>
        <taxon>Bacillati</taxon>
        <taxon>Bacillota</taxon>
        <taxon>Clostridia</taxon>
        <taxon>Eubacteriales</taxon>
        <taxon>Clostridiaceae</taxon>
        <taxon>Fonticella</taxon>
    </lineage>
</organism>